<sequence>MSLARTNRIYESASMTTTVLDPLLDRHQSGDQLFLPFDGPTNDKVSLYPKAYATSENQRLQSHSIADLWMLLLVPHETPFVELRYDTRTVEKLLLDADDRCFAIRSLFGFDRKPVSQEERDYPLAYGLIVYKNLVQLIKGIREWILFQILFMLSSFYRPQNEYCIAVSGGADSMFKLLMDEVDSCFDNVHVLYLSGVDIPLKTNYEMVEIFKAWNDTVNTEFAQFQKQRVRSKRIEAAPLPLFKSSLSATVPRKAVDRIVQVSLFLLTEHSFQQSSESRDLLRFLRNTSIPDESFWTTLTGNVDKFPLPGGTDAAKWIEYRENYRKNHSAELTQSQNRTIIMRYYLSRYQLWDAKRCHGEAIRAFSFLKYKPRVLNGVLAWVVG</sequence>
<evidence type="ECO:0000256" key="3">
    <source>
        <dbReference type="ARBA" id="ARBA00022676"/>
    </source>
</evidence>
<evidence type="ECO:0000313" key="12">
    <source>
        <dbReference type="Proteomes" id="UP000268014"/>
    </source>
</evidence>
<evidence type="ECO:0000256" key="5">
    <source>
        <dbReference type="ARBA" id="ARBA00022692"/>
    </source>
</evidence>
<evidence type="ECO:0000256" key="2">
    <source>
        <dbReference type="ARBA" id="ARBA00004922"/>
    </source>
</evidence>
<comment type="pathway">
    <text evidence="2">Protein modification; protein glycosylation.</text>
</comment>
<dbReference type="STRING" id="6290.A0A3P7WT26"/>
<dbReference type="Proteomes" id="UP000268014">
    <property type="component" value="Unassembled WGS sequence"/>
</dbReference>
<evidence type="ECO:0000256" key="9">
    <source>
        <dbReference type="ARBA" id="ARBA00023180"/>
    </source>
</evidence>
<proteinExistence type="inferred from homology"/>
<keyword evidence="9" id="KW-0325">Glycoprotein</keyword>
<evidence type="ECO:0000256" key="4">
    <source>
        <dbReference type="ARBA" id="ARBA00022679"/>
    </source>
</evidence>
<gene>
    <name evidence="11" type="ORF">HPLM_LOCUS17263</name>
</gene>
<keyword evidence="7" id="KW-1133">Transmembrane helix</keyword>
<dbReference type="OrthoDB" id="2019572at2759"/>
<evidence type="ECO:0000256" key="1">
    <source>
        <dbReference type="ARBA" id="ARBA00004606"/>
    </source>
</evidence>
<dbReference type="EMBL" id="UZAF01019863">
    <property type="protein sequence ID" value="VDO64270.1"/>
    <property type="molecule type" value="Genomic_DNA"/>
</dbReference>
<evidence type="ECO:0000313" key="11">
    <source>
        <dbReference type="EMBL" id="VDO64270.1"/>
    </source>
</evidence>
<keyword evidence="5" id="KW-0812">Transmembrane</keyword>
<dbReference type="GO" id="GO:0016020">
    <property type="term" value="C:membrane"/>
    <property type="evidence" value="ECO:0007669"/>
    <property type="project" value="UniProtKB-SubCell"/>
</dbReference>
<evidence type="ECO:0000256" key="8">
    <source>
        <dbReference type="ARBA" id="ARBA00023136"/>
    </source>
</evidence>
<dbReference type="PANTHER" id="PTHR19297">
    <property type="entry name" value="GLYCOSYLTRANSFERASE 14 FAMILY MEMBER"/>
    <property type="match status" value="1"/>
</dbReference>
<evidence type="ECO:0000256" key="6">
    <source>
        <dbReference type="ARBA" id="ARBA00022968"/>
    </source>
</evidence>
<keyword evidence="12" id="KW-1185">Reference proteome</keyword>
<keyword evidence="3" id="KW-0328">Glycosyltransferase</keyword>
<keyword evidence="8" id="KW-0472">Membrane</keyword>
<dbReference type="InterPro" id="IPR003406">
    <property type="entry name" value="Glyco_trans_14"/>
</dbReference>
<accession>A0A3P7WT26</accession>
<evidence type="ECO:0000256" key="7">
    <source>
        <dbReference type="ARBA" id="ARBA00022989"/>
    </source>
</evidence>
<reference evidence="11 12" key="1">
    <citation type="submission" date="2018-11" db="EMBL/GenBank/DDBJ databases">
        <authorList>
            <consortium name="Pathogen Informatics"/>
        </authorList>
    </citation>
    <scope>NUCLEOTIDE SEQUENCE [LARGE SCALE GENOMIC DNA]</scope>
    <source>
        <strain evidence="11 12">MHpl1</strain>
    </source>
</reference>
<dbReference type="AlphaFoldDB" id="A0A3P7WT26"/>
<dbReference type="GO" id="GO:0008375">
    <property type="term" value="F:acetylglucosaminyltransferase activity"/>
    <property type="evidence" value="ECO:0007669"/>
    <property type="project" value="TreeGrafter"/>
</dbReference>
<dbReference type="Pfam" id="PF02485">
    <property type="entry name" value="Branch"/>
    <property type="match status" value="1"/>
</dbReference>
<keyword evidence="4" id="KW-0808">Transferase</keyword>
<dbReference type="PANTHER" id="PTHR19297:SF185">
    <property type="entry name" value="BETA-1,3-GALACTOSYL-O-GLYCOSYL-GLYCOPROTEIN BETA-1,6-N-ACETYLGLUCOSAMINYLTRANSFERASE 3"/>
    <property type="match status" value="1"/>
</dbReference>
<comment type="similarity">
    <text evidence="10">Belongs to the glycosyltransferase 14 family.</text>
</comment>
<keyword evidence="6" id="KW-0735">Signal-anchor</keyword>
<evidence type="ECO:0000256" key="10">
    <source>
        <dbReference type="ARBA" id="ARBA00038150"/>
    </source>
</evidence>
<name>A0A3P7WT26_HAEPC</name>
<organism evidence="11 12">
    <name type="scientific">Haemonchus placei</name>
    <name type="common">Barber's pole worm</name>
    <dbReference type="NCBI Taxonomy" id="6290"/>
    <lineage>
        <taxon>Eukaryota</taxon>
        <taxon>Metazoa</taxon>
        <taxon>Ecdysozoa</taxon>
        <taxon>Nematoda</taxon>
        <taxon>Chromadorea</taxon>
        <taxon>Rhabditida</taxon>
        <taxon>Rhabditina</taxon>
        <taxon>Rhabditomorpha</taxon>
        <taxon>Strongyloidea</taxon>
        <taxon>Trichostrongylidae</taxon>
        <taxon>Haemonchus</taxon>
    </lineage>
</organism>
<protein>
    <submittedName>
        <fullName evidence="11">Uncharacterized protein</fullName>
    </submittedName>
</protein>
<comment type="subcellular location">
    <subcellularLocation>
        <location evidence="1">Membrane</location>
        <topology evidence="1">Single-pass type II membrane protein</topology>
    </subcellularLocation>
</comment>